<dbReference type="RefSeq" id="WP_008586864.1">
    <property type="nucleotide sequence ID" value="NZ_CP007035.1"/>
</dbReference>
<keyword evidence="1" id="KW-1133">Transmembrane helix</keyword>
<protein>
    <submittedName>
        <fullName evidence="2">Uncharacterized protein</fullName>
    </submittedName>
</protein>
<reference evidence="2 3" key="1">
    <citation type="submission" date="2013-12" db="EMBL/GenBank/DDBJ databases">
        <authorList>
            <consortium name="DOE Joint Genome Institute"/>
            <person name="Eisen J."/>
            <person name="Huntemann M."/>
            <person name="Han J."/>
            <person name="Chen A."/>
            <person name="Kyrpides N."/>
            <person name="Mavromatis K."/>
            <person name="Markowitz V."/>
            <person name="Palaniappan K."/>
            <person name="Ivanova N."/>
            <person name="Schaumberg A."/>
            <person name="Pati A."/>
            <person name="Liolios K."/>
            <person name="Nordberg H.P."/>
            <person name="Cantor M.N."/>
            <person name="Hua S.X."/>
            <person name="Woyke T."/>
        </authorList>
    </citation>
    <scope>NUCLEOTIDE SEQUENCE [LARGE SCALE GENOMIC DNA]</scope>
    <source>
        <strain evidence="3">DSM 19437</strain>
    </source>
</reference>
<name>W0F902_9BACT</name>
<keyword evidence="1" id="KW-0812">Transmembrane</keyword>
<feature type="transmembrane region" description="Helical" evidence="1">
    <location>
        <begin position="75"/>
        <end position="96"/>
    </location>
</feature>
<sequence>MKEKDLDSKIQEWLDAGMHGSVPESNDPSMLNELQAYDMLFKALKEKTTATGPSYSFSFNVIRKIKTRNEYRRRFIWNLLLPAAIVLAIAIIYGVALVFGNKAATEAIALLVALKGPLLFALGCFFIIQYLDGTLIKRRHAP</sequence>
<evidence type="ECO:0000313" key="3">
    <source>
        <dbReference type="Proteomes" id="UP000003586"/>
    </source>
</evidence>
<feature type="transmembrane region" description="Helical" evidence="1">
    <location>
        <begin position="108"/>
        <end position="131"/>
    </location>
</feature>
<gene>
    <name evidence="2" type="ORF">NIASO_15250</name>
</gene>
<dbReference type="EMBL" id="CP007035">
    <property type="protein sequence ID" value="AHF17851.1"/>
    <property type="molecule type" value="Genomic_DNA"/>
</dbReference>
<evidence type="ECO:0000313" key="2">
    <source>
        <dbReference type="EMBL" id="AHF17851.1"/>
    </source>
</evidence>
<accession>W0F902</accession>
<keyword evidence="1" id="KW-0472">Membrane</keyword>
<dbReference type="AlphaFoldDB" id="W0F902"/>
<dbReference type="Proteomes" id="UP000003586">
    <property type="component" value="Chromosome"/>
</dbReference>
<organism evidence="2 3">
    <name type="scientific">Niabella soli DSM 19437</name>
    <dbReference type="NCBI Taxonomy" id="929713"/>
    <lineage>
        <taxon>Bacteria</taxon>
        <taxon>Pseudomonadati</taxon>
        <taxon>Bacteroidota</taxon>
        <taxon>Chitinophagia</taxon>
        <taxon>Chitinophagales</taxon>
        <taxon>Chitinophagaceae</taxon>
        <taxon>Niabella</taxon>
    </lineage>
</organism>
<dbReference type="HOGENOM" id="CLU_1813777_0_0_10"/>
<dbReference type="KEGG" id="nso:NIASO_15250"/>
<keyword evidence="3" id="KW-1185">Reference proteome</keyword>
<dbReference type="STRING" id="929713.NIASO_15250"/>
<evidence type="ECO:0000256" key="1">
    <source>
        <dbReference type="SAM" id="Phobius"/>
    </source>
</evidence>
<proteinExistence type="predicted"/>